<dbReference type="Pfam" id="PF01762">
    <property type="entry name" value="Galactosyl_T"/>
    <property type="match status" value="1"/>
</dbReference>
<evidence type="ECO:0000313" key="16">
    <source>
        <dbReference type="Proteomes" id="UP001165190"/>
    </source>
</evidence>
<dbReference type="InterPro" id="IPR025298">
    <property type="entry name" value="DUF4094"/>
</dbReference>
<keyword evidence="5" id="KW-0328">Glycosyltransferase</keyword>
<comment type="cofactor">
    <cofactor evidence="1">
        <name>Mn(2+)</name>
        <dbReference type="ChEBI" id="CHEBI:29035"/>
    </cofactor>
</comment>
<keyword evidence="16" id="KW-1185">Reference proteome</keyword>
<evidence type="ECO:0000256" key="7">
    <source>
        <dbReference type="ARBA" id="ARBA00022692"/>
    </source>
</evidence>
<comment type="similarity">
    <text evidence="4">Belongs to the glycosyltransferase 31 family.</text>
</comment>
<evidence type="ECO:0000256" key="8">
    <source>
        <dbReference type="ARBA" id="ARBA00022968"/>
    </source>
</evidence>
<evidence type="ECO:0000256" key="2">
    <source>
        <dbReference type="ARBA" id="ARBA00004323"/>
    </source>
</evidence>
<evidence type="ECO:0000256" key="6">
    <source>
        <dbReference type="ARBA" id="ARBA00022679"/>
    </source>
</evidence>
<dbReference type="Pfam" id="PF13334">
    <property type="entry name" value="DUF4094"/>
    <property type="match status" value="1"/>
</dbReference>
<evidence type="ECO:0000256" key="1">
    <source>
        <dbReference type="ARBA" id="ARBA00001936"/>
    </source>
</evidence>
<keyword evidence="12" id="KW-0464">Manganese</keyword>
<feature type="chain" id="PRO_5040772944" evidence="13">
    <location>
        <begin position="23"/>
        <end position="178"/>
    </location>
</feature>
<proteinExistence type="inferred from homology"/>
<evidence type="ECO:0000256" key="13">
    <source>
        <dbReference type="SAM" id="SignalP"/>
    </source>
</evidence>
<accession>A0A9W7HWK8</accession>
<reference evidence="15" key="1">
    <citation type="submission" date="2023-05" db="EMBL/GenBank/DDBJ databases">
        <title>Genome and transcriptome analyses reveal genes involved in the formation of fine ridges on petal epidermal cells in Hibiscus trionum.</title>
        <authorList>
            <person name="Koshimizu S."/>
            <person name="Masuda S."/>
            <person name="Ishii T."/>
            <person name="Shirasu K."/>
            <person name="Hoshino A."/>
            <person name="Arita M."/>
        </authorList>
    </citation>
    <scope>NUCLEOTIDE SEQUENCE</scope>
    <source>
        <strain evidence="15">Hamamatsu line</strain>
    </source>
</reference>
<evidence type="ECO:0000256" key="11">
    <source>
        <dbReference type="ARBA" id="ARBA00023136"/>
    </source>
</evidence>
<feature type="domain" description="DUF4094" evidence="14">
    <location>
        <begin position="7"/>
        <end position="89"/>
    </location>
</feature>
<dbReference type="InterPro" id="IPR002659">
    <property type="entry name" value="Glyco_trans_31"/>
</dbReference>
<keyword evidence="8" id="KW-0735">Signal-anchor</keyword>
<evidence type="ECO:0000256" key="3">
    <source>
        <dbReference type="ARBA" id="ARBA00004922"/>
    </source>
</evidence>
<evidence type="ECO:0000313" key="15">
    <source>
        <dbReference type="EMBL" id="GMI84023.1"/>
    </source>
</evidence>
<keyword evidence="10" id="KW-0333">Golgi apparatus</keyword>
<evidence type="ECO:0000256" key="4">
    <source>
        <dbReference type="ARBA" id="ARBA00008661"/>
    </source>
</evidence>
<keyword evidence="13" id="KW-0732">Signal</keyword>
<evidence type="ECO:0000256" key="5">
    <source>
        <dbReference type="ARBA" id="ARBA00022676"/>
    </source>
</evidence>
<dbReference type="Proteomes" id="UP001165190">
    <property type="component" value="Unassembled WGS sequence"/>
</dbReference>
<dbReference type="AlphaFoldDB" id="A0A9W7HWK8"/>
<evidence type="ECO:0000259" key="14">
    <source>
        <dbReference type="Pfam" id="PF13334"/>
    </source>
</evidence>
<keyword evidence="6" id="KW-0808">Transferase</keyword>
<organism evidence="15 16">
    <name type="scientific">Hibiscus trionum</name>
    <name type="common">Flower of an hour</name>
    <dbReference type="NCBI Taxonomy" id="183268"/>
    <lineage>
        <taxon>Eukaryota</taxon>
        <taxon>Viridiplantae</taxon>
        <taxon>Streptophyta</taxon>
        <taxon>Embryophyta</taxon>
        <taxon>Tracheophyta</taxon>
        <taxon>Spermatophyta</taxon>
        <taxon>Magnoliopsida</taxon>
        <taxon>eudicotyledons</taxon>
        <taxon>Gunneridae</taxon>
        <taxon>Pentapetalae</taxon>
        <taxon>rosids</taxon>
        <taxon>malvids</taxon>
        <taxon>Malvales</taxon>
        <taxon>Malvaceae</taxon>
        <taxon>Malvoideae</taxon>
        <taxon>Hibiscus</taxon>
    </lineage>
</organism>
<name>A0A9W7HWK8_HIBTR</name>
<evidence type="ECO:0000256" key="12">
    <source>
        <dbReference type="ARBA" id="ARBA00023211"/>
    </source>
</evidence>
<sequence length="178" mass="20006">MRRKAVSGKEIMVLCLASFLAGSLITSRNWSTSHSKLGELAPDYDPKRRYLPEGKAEDTMGEVSKTHKAIQSMEKTISNLEMELAVSRMSKSGAGDDVHVNLGMLATTLAPYRGKPRVYIGCMKSGPVLTQKARGGKYYEPEYWKFGEDGNKYLRHARGQIHFQGSRRLYSYQLPHFA</sequence>
<dbReference type="EMBL" id="BSYR01000019">
    <property type="protein sequence ID" value="GMI84023.1"/>
    <property type="molecule type" value="Genomic_DNA"/>
</dbReference>
<comment type="subcellular location">
    <subcellularLocation>
        <location evidence="2">Golgi apparatus membrane</location>
        <topology evidence="2">Single-pass type II membrane protein</topology>
    </subcellularLocation>
</comment>
<keyword evidence="9" id="KW-1133">Transmembrane helix</keyword>
<dbReference type="GO" id="GO:0016758">
    <property type="term" value="F:hexosyltransferase activity"/>
    <property type="evidence" value="ECO:0007669"/>
    <property type="project" value="InterPro"/>
</dbReference>
<dbReference type="OrthoDB" id="1701573at2759"/>
<evidence type="ECO:0000256" key="10">
    <source>
        <dbReference type="ARBA" id="ARBA00023034"/>
    </source>
</evidence>
<comment type="pathway">
    <text evidence="3">Protein modification; protein glycosylation.</text>
</comment>
<gene>
    <name evidence="15" type="ORF">HRI_002071600</name>
</gene>
<dbReference type="GO" id="GO:0000139">
    <property type="term" value="C:Golgi membrane"/>
    <property type="evidence" value="ECO:0007669"/>
    <property type="project" value="UniProtKB-SubCell"/>
</dbReference>
<keyword evidence="11" id="KW-0472">Membrane</keyword>
<protein>
    <submittedName>
        <fullName evidence="15">UNEVEN PATTERN OF EXINE1, KAONASHI 4</fullName>
    </submittedName>
</protein>
<feature type="signal peptide" evidence="13">
    <location>
        <begin position="1"/>
        <end position="22"/>
    </location>
</feature>
<keyword evidence="7" id="KW-0812">Transmembrane</keyword>
<evidence type="ECO:0000256" key="9">
    <source>
        <dbReference type="ARBA" id="ARBA00022989"/>
    </source>
</evidence>
<comment type="caution">
    <text evidence="15">The sequence shown here is derived from an EMBL/GenBank/DDBJ whole genome shotgun (WGS) entry which is preliminary data.</text>
</comment>